<feature type="region of interest" description="Disordered" evidence="3">
    <location>
        <begin position="444"/>
        <end position="468"/>
    </location>
</feature>
<gene>
    <name evidence="5" type="ORF">QQ020_15620</name>
</gene>
<reference evidence="5" key="1">
    <citation type="submission" date="2023-06" db="EMBL/GenBank/DDBJ databases">
        <title>Genomic of Agaribacillus aureum.</title>
        <authorList>
            <person name="Wang G."/>
        </authorList>
    </citation>
    <scope>NUCLEOTIDE SEQUENCE</scope>
    <source>
        <strain evidence="5">BMA12</strain>
    </source>
</reference>
<dbReference type="Proteomes" id="UP001172083">
    <property type="component" value="Unassembled WGS sequence"/>
</dbReference>
<protein>
    <submittedName>
        <fullName evidence="5">Xanthine dehydrogenase family protein molybdopterin-binding subunit</fullName>
    </submittedName>
</protein>
<evidence type="ECO:0000313" key="6">
    <source>
        <dbReference type="Proteomes" id="UP001172083"/>
    </source>
</evidence>
<dbReference type="EMBL" id="JAUJEB010000003">
    <property type="protein sequence ID" value="MDN5213499.1"/>
    <property type="molecule type" value="Genomic_DNA"/>
</dbReference>
<dbReference type="InterPro" id="IPR016208">
    <property type="entry name" value="Ald_Oxase/xanthine_DH-like"/>
</dbReference>
<keyword evidence="1" id="KW-0500">Molybdenum</keyword>
<dbReference type="InterPro" id="IPR008274">
    <property type="entry name" value="AldOxase/xan_DH_MoCoBD1"/>
</dbReference>
<dbReference type="InterPro" id="IPR037165">
    <property type="entry name" value="AldOxase/xan_DH_Mopterin-bd_sf"/>
</dbReference>
<keyword evidence="2" id="KW-0560">Oxidoreductase</keyword>
<dbReference type="PANTHER" id="PTHR11908:SF132">
    <property type="entry name" value="ALDEHYDE OXIDASE 1-RELATED"/>
    <property type="match status" value="1"/>
</dbReference>
<dbReference type="Gene3D" id="3.90.1170.50">
    <property type="entry name" value="Aldehyde oxidase/xanthine dehydrogenase, a/b hammerhead"/>
    <property type="match status" value="1"/>
</dbReference>
<organism evidence="5 6">
    <name type="scientific">Agaribacillus aureus</name>
    <dbReference type="NCBI Taxonomy" id="3051825"/>
    <lineage>
        <taxon>Bacteria</taxon>
        <taxon>Pseudomonadati</taxon>
        <taxon>Bacteroidota</taxon>
        <taxon>Cytophagia</taxon>
        <taxon>Cytophagales</taxon>
        <taxon>Splendidivirgaceae</taxon>
        <taxon>Agaribacillus</taxon>
    </lineage>
</organism>
<keyword evidence="6" id="KW-1185">Reference proteome</keyword>
<evidence type="ECO:0000313" key="5">
    <source>
        <dbReference type="EMBL" id="MDN5213499.1"/>
    </source>
</evidence>
<dbReference type="RefSeq" id="WP_346758837.1">
    <property type="nucleotide sequence ID" value="NZ_JAUJEB010000003.1"/>
</dbReference>
<evidence type="ECO:0000256" key="2">
    <source>
        <dbReference type="ARBA" id="ARBA00023002"/>
    </source>
</evidence>
<dbReference type="InterPro" id="IPR000674">
    <property type="entry name" value="Ald_Oxase/Xan_DH_a/b"/>
</dbReference>
<dbReference type="SUPFAM" id="SSF56003">
    <property type="entry name" value="Molybdenum cofactor-binding domain"/>
    <property type="match status" value="1"/>
</dbReference>
<dbReference type="PANTHER" id="PTHR11908">
    <property type="entry name" value="XANTHINE DEHYDROGENASE"/>
    <property type="match status" value="1"/>
</dbReference>
<feature type="region of interest" description="Disordered" evidence="3">
    <location>
        <begin position="177"/>
        <end position="214"/>
    </location>
</feature>
<evidence type="ECO:0000259" key="4">
    <source>
        <dbReference type="SMART" id="SM01008"/>
    </source>
</evidence>
<dbReference type="InterPro" id="IPR046867">
    <property type="entry name" value="AldOxase/xan_DH_MoCoBD2"/>
</dbReference>
<dbReference type="SMART" id="SM01008">
    <property type="entry name" value="Ald_Xan_dh_C"/>
    <property type="match status" value="1"/>
</dbReference>
<dbReference type="InterPro" id="IPR036856">
    <property type="entry name" value="Ald_Oxase/Xan_DH_a/b_sf"/>
</dbReference>
<dbReference type="Pfam" id="PF01315">
    <property type="entry name" value="Ald_Xan_dh_C"/>
    <property type="match status" value="1"/>
</dbReference>
<dbReference type="Pfam" id="PF02738">
    <property type="entry name" value="MoCoBD_1"/>
    <property type="match status" value="1"/>
</dbReference>
<accession>A0ABT8L6X0</accession>
<dbReference type="SUPFAM" id="SSF54665">
    <property type="entry name" value="CO dehydrogenase molybdoprotein N-domain-like"/>
    <property type="match status" value="1"/>
</dbReference>
<dbReference type="Gene3D" id="3.30.365.10">
    <property type="entry name" value="Aldehyde oxidase/xanthine dehydrogenase, molybdopterin binding domain"/>
    <property type="match status" value="4"/>
</dbReference>
<dbReference type="Pfam" id="PF20256">
    <property type="entry name" value="MoCoBD_2"/>
    <property type="match status" value="1"/>
</dbReference>
<sequence length="782" mass="84345">MDTKKVKFPHGIPGHNLSEVEREIPTGEPPAWPINDDLKVVGKRVKRTDALAKVTGAAKYTSDIQLQGMLFGRMLRSNYPHAKIKSIDTSAAEKYDGVYAVHVFKNAVGMAQAKDGGNSAGFPDVKFAGQPIAGVAAISVDVAEEALKLIKVDYEYLPFVVDLEEAQKPEAPVVFKTDVDQEDRGGGGGGQSGLKTKGNLRGPSTSSFFGGPRGDVEKGFETADFIVEHVYRTQVHTHCSLETHGVVVDWRPDNVTIYASTQNTNSVRHEFAEMFDLPKSKVRVITEFMGGGFGAKHSLGNFGVMAGHLSKKSGRPVSMMLDRKEEHISSGNRPNSVQYLKIGAKKDGTLTAIKQKSHGTAGVGLGAGVGRIAQVMYECPNFSTEQYDVFTHAGPGAAWRAPGNVQGAFGLEQAMDELAEKLNMDPLALRDVIDKSDVRKVERQRGAKQFDWSRRKKPGSDSGTVKKGLGMAQSTWPRFVNLNSTVEIRAYKDGAIEVRSGVQDIGTGTKTILAQVVAEELGMKPEDITIRIGDTLFPTGPGSGGSIVTGSITPPARNAAYKLKLELFDQVAKELETVSSKLSMSGGFIVSQEDNSKKIAVKDALKKMRTEQITTSASRSDDYGGFKMGSFLAHGDLGSVQFAEVSVDTETGFVKVDKIVAAHSCGRPLNITQLEGQINGGVIQGVSYALYEYRVMDNETGHQMNGNLDQYKLPFAMEIPEIETIIVEDYGGRSSTDAYGIGEPANIATAVAVANAVYNAIGVRIYELPITPDKVLKALNKI</sequence>
<evidence type="ECO:0000256" key="1">
    <source>
        <dbReference type="ARBA" id="ARBA00022505"/>
    </source>
</evidence>
<comment type="caution">
    <text evidence="5">The sequence shown here is derived from an EMBL/GenBank/DDBJ whole genome shotgun (WGS) entry which is preliminary data.</text>
</comment>
<name>A0ABT8L6X0_9BACT</name>
<feature type="domain" description="Aldehyde oxidase/xanthine dehydrogenase a/b hammerhead" evidence="4">
    <location>
        <begin position="55"/>
        <end position="158"/>
    </location>
</feature>
<proteinExistence type="predicted"/>
<evidence type="ECO:0000256" key="3">
    <source>
        <dbReference type="SAM" id="MobiDB-lite"/>
    </source>
</evidence>